<dbReference type="PANTHER" id="PTHR47190:SF1">
    <property type="entry name" value="GLUCOSE-METHANOL-CHOLINE OXIDOREDUCTASE N-TERMINAL DOMAIN-CONTAINING PROTEIN"/>
    <property type="match status" value="1"/>
</dbReference>
<protein>
    <recommendedName>
        <fullName evidence="3">Cellobiose dehydrogenase-like cytochrome domain-containing protein</fullName>
    </recommendedName>
</protein>
<evidence type="ECO:0000256" key="1">
    <source>
        <dbReference type="SAM" id="MobiDB-lite"/>
    </source>
</evidence>
<dbReference type="InterPro" id="IPR053208">
    <property type="entry name" value="GMC_Oxidoreductase_CD"/>
</dbReference>
<dbReference type="PANTHER" id="PTHR47190">
    <property type="entry name" value="DEHYDROGENASE, PUTATIVE-RELATED"/>
    <property type="match status" value="1"/>
</dbReference>
<evidence type="ECO:0000313" key="5">
    <source>
        <dbReference type="Proteomes" id="UP000447873"/>
    </source>
</evidence>
<organism evidence="4 5">
    <name type="scientific">Venturia inaequalis</name>
    <name type="common">Apple scab fungus</name>
    <dbReference type="NCBI Taxonomy" id="5025"/>
    <lineage>
        <taxon>Eukaryota</taxon>
        <taxon>Fungi</taxon>
        <taxon>Dikarya</taxon>
        <taxon>Ascomycota</taxon>
        <taxon>Pezizomycotina</taxon>
        <taxon>Dothideomycetes</taxon>
        <taxon>Pleosporomycetidae</taxon>
        <taxon>Venturiales</taxon>
        <taxon>Venturiaceae</taxon>
        <taxon>Venturia</taxon>
    </lineage>
</organism>
<feature type="chain" id="PRO_5034346450" description="Cellobiose dehydrogenase-like cytochrome domain-containing protein" evidence="2">
    <location>
        <begin position="23"/>
        <end position="402"/>
    </location>
</feature>
<dbReference type="Pfam" id="PF16010">
    <property type="entry name" value="CDH-cyt"/>
    <property type="match status" value="1"/>
</dbReference>
<dbReference type="Gene3D" id="2.60.40.1210">
    <property type="entry name" value="Cellobiose dehydrogenase, cytochrome domain"/>
    <property type="match status" value="1"/>
</dbReference>
<reference evidence="4 5" key="1">
    <citation type="submission" date="2018-12" db="EMBL/GenBank/DDBJ databases">
        <title>Venturia inaequalis Genome Resource.</title>
        <authorList>
            <person name="Lichtner F.J."/>
        </authorList>
    </citation>
    <scope>NUCLEOTIDE SEQUENCE [LARGE SCALE GENOMIC DNA]</scope>
    <source>
        <strain evidence="4 5">120213</strain>
    </source>
</reference>
<accession>A0A8H3UG99</accession>
<gene>
    <name evidence="4" type="ORF">EG328_006772</name>
</gene>
<dbReference type="Proteomes" id="UP000447873">
    <property type="component" value="Unassembled WGS sequence"/>
</dbReference>
<dbReference type="PROSITE" id="PS51257">
    <property type="entry name" value="PROKAR_LIPOPROTEIN"/>
    <property type="match status" value="1"/>
</dbReference>
<dbReference type="EMBL" id="WNWS01000360">
    <property type="protein sequence ID" value="KAE9969629.1"/>
    <property type="molecule type" value="Genomic_DNA"/>
</dbReference>
<evidence type="ECO:0000259" key="3">
    <source>
        <dbReference type="Pfam" id="PF16010"/>
    </source>
</evidence>
<evidence type="ECO:0000313" key="4">
    <source>
        <dbReference type="EMBL" id="KAE9969629.1"/>
    </source>
</evidence>
<proteinExistence type="predicted"/>
<feature type="signal peptide" evidence="2">
    <location>
        <begin position="1"/>
        <end position="22"/>
    </location>
</feature>
<feature type="domain" description="Cellobiose dehydrogenase-like cytochrome" evidence="3">
    <location>
        <begin position="28"/>
        <end position="212"/>
    </location>
</feature>
<keyword evidence="2" id="KW-0732">Signal</keyword>
<dbReference type="AlphaFoldDB" id="A0A8H3UG99"/>
<dbReference type="CDD" id="cd09630">
    <property type="entry name" value="CDH_like_cytochrome"/>
    <property type="match status" value="1"/>
</dbReference>
<evidence type="ECO:0000256" key="2">
    <source>
        <dbReference type="SAM" id="SignalP"/>
    </source>
</evidence>
<sequence length="402" mass="42831">MRLFASLPPAFLAACYCSRARAQGPQPFTDPESGILFSQYSAPITADVPKGGFQLGVAFPPNLDKNEYIGHLVGSRPQGKGWVAISHASQMLDTLILLAWVQGREVRTSFRYATNYTQPDIYSGALSFSQLAHTVNKTHFTVTYRCQGCFAWNYKGKKGSVDMKGESILFGWGQGTRDPSMPSNPNSPIDFHDNGFGVIAAVPSLGANPKYDSYVNVTTPPKNIGQPKIIPHDPNLAGDRTSWPVGAKSNPPPASYTPGQISIVPGSPPKEAGGKYKEPPSQSPNACSPPPQIPKPEDDLGAMPALPGMPKKPPSGTDALNHGASNNTPPRRRQAQVQQPNATVDCLPQISSPAPPVGLEPPKLPVPTSSGDPPAPAPFDDLGLNPKMSGVPRKPPRRGQVE</sequence>
<name>A0A8H3UG99_VENIN</name>
<feature type="compositionally biased region" description="Pro residues" evidence="1">
    <location>
        <begin position="353"/>
        <end position="365"/>
    </location>
</feature>
<dbReference type="SUPFAM" id="SSF49344">
    <property type="entry name" value="CBD9-like"/>
    <property type="match status" value="1"/>
</dbReference>
<feature type="region of interest" description="Disordered" evidence="1">
    <location>
        <begin position="218"/>
        <end position="402"/>
    </location>
</feature>
<dbReference type="InterPro" id="IPR015920">
    <property type="entry name" value="Cellobiose_DH-like_cyt"/>
</dbReference>
<comment type="caution">
    <text evidence="4">The sequence shown here is derived from an EMBL/GenBank/DDBJ whole genome shotgun (WGS) entry which is preliminary data.</text>
</comment>